<evidence type="ECO:0000256" key="2">
    <source>
        <dbReference type="SAM" id="Phobius"/>
    </source>
</evidence>
<organism evidence="3 4">
    <name type="scientific">Cylindrotheca closterium</name>
    <dbReference type="NCBI Taxonomy" id="2856"/>
    <lineage>
        <taxon>Eukaryota</taxon>
        <taxon>Sar</taxon>
        <taxon>Stramenopiles</taxon>
        <taxon>Ochrophyta</taxon>
        <taxon>Bacillariophyta</taxon>
        <taxon>Bacillariophyceae</taxon>
        <taxon>Bacillariophycidae</taxon>
        <taxon>Bacillariales</taxon>
        <taxon>Bacillariaceae</taxon>
        <taxon>Cylindrotheca</taxon>
    </lineage>
</organism>
<keyword evidence="2" id="KW-0812">Transmembrane</keyword>
<keyword evidence="4" id="KW-1185">Reference proteome</keyword>
<dbReference type="AlphaFoldDB" id="A0AAD2FXM4"/>
<gene>
    <name evidence="3" type="ORF">CYCCA115_LOCUS15872</name>
</gene>
<evidence type="ECO:0000313" key="4">
    <source>
        <dbReference type="Proteomes" id="UP001295423"/>
    </source>
</evidence>
<evidence type="ECO:0000256" key="1">
    <source>
        <dbReference type="SAM" id="MobiDB-lite"/>
    </source>
</evidence>
<feature type="compositionally biased region" description="Low complexity" evidence="1">
    <location>
        <begin position="22"/>
        <end position="32"/>
    </location>
</feature>
<accession>A0AAD2FXM4</accession>
<protein>
    <submittedName>
        <fullName evidence="3">Uncharacterized protein</fullName>
    </submittedName>
</protein>
<reference evidence="3" key="1">
    <citation type="submission" date="2023-08" db="EMBL/GenBank/DDBJ databases">
        <authorList>
            <person name="Audoor S."/>
            <person name="Bilcke G."/>
        </authorList>
    </citation>
    <scope>NUCLEOTIDE SEQUENCE</scope>
</reference>
<evidence type="ECO:0000313" key="3">
    <source>
        <dbReference type="EMBL" id="CAJ1955683.1"/>
    </source>
</evidence>
<dbReference type="Proteomes" id="UP001295423">
    <property type="component" value="Unassembled WGS sequence"/>
</dbReference>
<feature type="transmembrane region" description="Helical" evidence="2">
    <location>
        <begin position="214"/>
        <end position="237"/>
    </location>
</feature>
<proteinExistence type="predicted"/>
<feature type="transmembrane region" description="Helical" evidence="2">
    <location>
        <begin position="249"/>
        <end position="272"/>
    </location>
</feature>
<feature type="region of interest" description="Disordered" evidence="1">
    <location>
        <begin position="1"/>
        <end position="59"/>
    </location>
</feature>
<keyword evidence="2" id="KW-1133">Transmembrane helix</keyword>
<keyword evidence="2" id="KW-0472">Membrane</keyword>
<name>A0AAD2FXM4_9STRA</name>
<comment type="caution">
    <text evidence="3">The sequence shown here is derived from an EMBL/GenBank/DDBJ whole genome shotgun (WGS) entry which is preliminary data.</text>
</comment>
<dbReference type="EMBL" id="CAKOGP040001892">
    <property type="protein sequence ID" value="CAJ1955683.1"/>
    <property type="molecule type" value="Genomic_DNA"/>
</dbReference>
<sequence length="307" mass="34695">MKLRSQRVIGGPFDEPFETECSVSSSSTSSSSYRRRRGNKKGSTIQFKNLNDADDANADDASKRYHQVPELRRAGSSTVSTSESSSLLYIDDDDDDDYDASTILSDTLPELTSAGGVFYRTILTQFEAVFMNFYWNGLPWEGYQCRSWKAGLTGAFFCLPMFFCRSNRYEQAWWILQALTSVMADYYYIHTRSAWHGVDRIVAQLSLLGLVARAYFFVRLWSVALLVSLPVSCFTLATRAKDHNDISRWHWCHMLWHIVAPIGCMTGVYLSYNCPNGTVQYSPLDNFCLDTSASTAEAATWFGLLAV</sequence>